<evidence type="ECO:0000313" key="7">
    <source>
        <dbReference type="EMBL" id="GAI96947.1"/>
    </source>
</evidence>
<proteinExistence type="predicted"/>
<protein>
    <recommendedName>
        <fullName evidence="8">Cobalt ECF transporter T component CbiQ</fullName>
    </recommendedName>
</protein>
<keyword evidence="3 6" id="KW-0812">Transmembrane</keyword>
<feature type="transmembrane region" description="Helical" evidence="6">
    <location>
        <begin position="67"/>
        <end position="91"/>
    </location>
</feature>
<feature type="transmembrane region" description="Helical" evidence="6">
    <location>
        <begin position="227"/>
        <end position="247"/>
    </location>
</feature>
<dbReference type="Pfam" id="PF02361">
    <property type="entry name" value="CbiQ"/>
    <property type="match status" value="1"/>
</dbReference>
<dbReference type="InterPro" id="IPR051611">
    <property type="entry name" value="ECF_transporter_component"/>
</dbReference>
<dbReference type="InterPro" id="IPR012809">
    <property type="entry name" value="ECF_CbiQ"/>
</dbReference>
<feature type="transmembrane region" description="Helical" evidence="6">
    <location>
        <begin position="97"/>
        <end position="121"/>
    </location>
</feature>
<dbReference type="PANTHER" id="PTHR34857">
    <property type="entry name" value="SLL0384 PROTEIN"/>
    <property type="match status" value="1"/>
</dbReference>
<evidence type="ECO:0008006" key="8">
    <source>
        <dbReference type="Google" id="ProtNLM"/>
    </source>
</evidence>
<dbReference type="GO" id="GO:0043190">
    <property type="term" value="C:ATP-binding cassette (ABC) transporter complex"/>
    <property type="evidence" value="ECO:0007669"/>
    <property type="project" value="InterPro"/>
</dbReference>
<comment type="subcellular location">
    <subcellularLocation>
        <location evidence="1">Cell membrane</location>
        <topology evidence="1">Multi-pass membrane protein</topology>
    </subcellularLocation>
</comment>
<evidence type="ECO:0000256" key="1">
    <source>
        <dbReference type="ARBA" id="ARBA00004651"/>
    </source>
</evidence>
<accession>X1SV74</accession>
<dbReference type="NCBIfam" id="TIGR02454">
    <property type="entry name" value="ECF_T_CbiQ"/>
    <property type="match status" value="1"/>
</dbReference>
<keyword evidence="4 6" id="KW-1133">Transmembrane helix</keyword>
<sequence>EYSDLGSLLHRWEPRCKLIGLMVLIFAFSFIRDLRMLLAMVVVTITIYIISKLPVSFILRRLRYPSFFLLVVVLILPFVSGQTIVMSIGPLDLRQEGLITVLLIATRFLSILTIGLILFGTAPFLTTIKAMRALGLPAILADMVLLSFRYLHEIGSDLQKMQISMSLRGFDKRRFSTRALSIAAWLGGSILVRSYERSEWVYKAMILRGYGHAPPPRGEFQTHSRDVITLGVFLLTAAGFITGDILYGHGVAALLQ</sequence>
<feature type="non-terminal residue" evidence="7">
    <location>
        <position position="1"/>
    </location>
</feature>
<dbReference type="PANTHER" id="PTHR34857:SF2">
    <property type="entry name" value="SLL0384 PROTEIN"/>
    <property type="match status" value="1"/>
</dbReference>
<reference evidence="7" key="1">
    <citation type="journal article" date="2014" name="Front. Microbiol.">
        <title>High frequency of phylogenetically diverse reductive dehalogenase-homologous genes in deep subseafloor sedimentary metagenomes.</title>
        <authorList>
            <person name="Kawai M."/>
            <person name="Futagami T."/>
            <person name="Toyoda A."/>
            <person name="Takaki Y."/>
            <person name="Nishi S."/>
            <person name="Hori S."/>
            <person name="Arai W."/>
            <person name="Tsubouchi T."/>
            <person name="Morono Y."/>
            <person name="Uchiyama I."/>
            <person name="Ito T."/>
            <person name="Fujiyama A."/>
            <person name="Inagaki F."/>
            <person name="Takami H."/>
        </authorList>
    </citation>
    <scope>NUCLEOTIDE SEQUENCE</scope>
    <source>
        <strain evidence="7">Expedition CK06-06</strain>
    </source>
</reference>
<organism evidence="7">
    <name type="scientific">marine sediment metagenome</name>
    <dbReference type="NCBI Taxonomy" id="412755"/>
    <lineage>
        <taxon>unclassified sequences</taxon>
        <taxon>metagenomes</taxon>
        <taxon>ecological metagenomes</taxon>
    </lineage>
</organism>
<gene>
    <name evidence="7" type="ORF">S12H4_40914</name>
</gene>
<dbReference type="GO" id="GO:0006824">
    <property type="term" value="P:cobalt ion transport"/>
    <property type="evidence" value="ECO:0007669"/>
    <property type="project" value="InterPro"/>
</dbReference>
<dbReference type="AlphaFoldDB" id="X1SV74"/>
<evidence type="ECO:0000256" key="5">
    <source>
        <dbReference type="ARBA" id="ARBA00023136"/>
    </source>
</evidence>
<keyword evidence="5 6" id="KW-0472">Membrane</keyword>
<dbReference type="CDD" id="cd16914">
    <property type="entry name" value="EcfT"/>
    <property type="match status" value="1"/>
</dbReference>
<evidence type="ECO:0000256" key="2">
    <source>
        <dbReference type="ARBA" id="ARBA00022475"/>
    </source>
</evidence>
<keyword evidence="2" id="KW-1003">Cell membrane</keyword>
<feature type="transmembrane region" description="Helical" evidence="6">
    <location>
        <begin position="37"/>
        <end position="55"/>
    </location>
</feature>
<dbReference type="EMBL" id="BARW01024880">
    <property type="protein sequence ID" value="GAI96947.1"/>
    <property type="molecule type" value="Genomic_DNA"/>
</dbReference>
<name>X1SV74_9ZZZZ</name>
<dbReference type="InterPro" id="IPR003339">
    <property type="entry name" value="ABC/ECF_trnsptr_transmembrane"/>
</dbReference>
<comment type="caution">
    <text evidence="7">The sequence shown here is derived from an EMBL/GenBank/DDBJ whole genome shotgun (WGS) entry which is preliminary data.</text>
</comment>
<evidence type="ECO:0000256" key="3">
    <source>
        <dbReference type="ARBA" id="ARBA00022692"/>
    </source>
</evidence>
<evidence type="ECO:0000256" key="4">
    <source>
        <dbReference type="ARBA" id="ARBA00022989"/>
    </source>
</evidence>
<evidence type="ECO:0000256" key="6">
    <source>
        <dbReference type="SAM" id="Phobius"/>
    </source>
</evidence>